<dbReference type="SUPFAM" id="SSF51998">
    <property type="entry name" value="PFL-like glycyl radical enzymes"/>
    <property type="match status" value="1"/>
</dbReference>
<dbReference type="CDD" id="cd01677">
    <property type="entry name" value="PFL2_DhaB_BssA"/>
    <property type="match status" value="1"/>
</dbReference>
<dbReference type="FunFam" id="3.20.70.20:FF:000008">
    <property type="entry name" value="Hypothetical formate acetyltransferase 3"/>
    <property type="match status" value="1"/>
</dbReference>
<dbReference type="InterPro" id="IPR001150">
    <property type="entry name" value="Gly_radical"/>
</dbReference>
<keyword evidence="2 6" id="KW-0456">Lyase</keyword>
<dbReference type="EMBL" id="LGFD01000012">
    <property type="protein sequence ID" value="KUK17901.1"/>
    <property type="molecule type" value="Genomic_DNA"/>
</dbReference>
<evidence type="ECO:0000313" key="7">
    <source>
        <dbReference type="Proteomes" id="UP000053911"/>
    </source>
</evidence>
<evidence type="ECO:0000256" key="3">
    <source>
        <dbReference type="PROSITE-ProRule" id="PRU00493"/>
    </source>
</evidence>
<keyword evidence="1 3" id="KW-0556">Organic radical</keyword>
<feature type="domain" description="PFL" evidence="5">
    <location>
        <begin position="36"/>
        <end position="696"/>
    </location>
</feature>
<name>A0A124FFF1_9EURY</name>
<organism evidence="6 7">
    <name type="scientific">Thermococcus sibiricus</name>
    <dbReference type="NCBI Taxonomy" id="172049"/>
    <lineage>
        <taxon>Archaea</taxon>
        <taxon>Methanobacteriati</taxon>
        <taxon>Methanobacteriota</taxon>
        <taxon>Thermococci</taxon>
        <taxon>Thermococcales</taxon>
        <taxon>Thermococcaceae</taxon>
        <taxon>Thermococcus</taxon>
    </lineage>
</organism>
<comment type="caution">
    <text evidence="6">The sequence shown here is derived from an EMBL/GenBank/DDBJ whole genome shotgun (WGS) entry which is preliminary data.</text>
</comment>
<evidence type="ECO:0000259" key="4">
    <source>
        <dbReference type="PROSITE" id="PS51149"/>
    </source>
</evidence>
<dbReference type="OMA" id="TYYAGTS"/>
<dbReference type="Pfam" id="PF02901">
    <property type="entry name" value="PFL-like"/>
    <property type="match status" value="1"/>
</dbReference>
<protein>
    <submittedName>
        <fullName evidence="6">Pyruvate-formate lyase</fullName>
    </submittedName>
</protein>
<dbReference type="Gene3D" id="3.20.70.20">
    <property type="match status" value="1"/>
</dbReference>
<evidence type="ECO:0000259" key="5">
    <source>
        <dbReference type="PROSITE" id="PS51554"/>
    </source>
</evidence>
<reference evidence="7" key="1">
    <citation type="journal article" date="2015" name="MBio">
        <title>Genome-Resolved Metagenomic Analysis Reveals Roles for Candidate Phyla and Other Microbial Community Members in Biogeochemical Transformations in Oil Reservoirs.</title>
        <authorList>
            <person name="Hu P."/>
            <person name="Tom L."/>
            <person name="Singh A."/>
            <person name="Thomas B.C."/>
            <person name="Baker B.J."/>
            <person name="Piceno Y.M."/>
            <person name="Andersen G.L."/>
            <person name="Banfield J.F."/>
        </authorList>
    </citation>
    <scope>NUCLEOTIDE SEQUENCE [LARGE SCALE GENOMIC DNA]</scope>
</reference>
<dbReference type="PROSITE" id="PS51149">
    <property type="entry name" value="GLY_RADICAL_2"/>
    <property type="match status" value="1"/>
</dbReference>
<dbReference type="GO" id="GO:0005829">
    <property type="term" value="C:cytosol"/>
    <property type="evidence" value="ECO:0007669"/>
    <property type="project" value="TreeGrafter"/>
</dbReference>
<dbReference type="GO" id="GO:0016835">
    <property type="term" value="F:carbon-oxygen lyase activity"/>
    <property type="evidence" value="ECO:0007669"/>
    <property type="project" value="InterPro"/>
</dbReference>
<dbReference type="PANTHER" id="PTHR43641">
    <property type="entry name" value="FORMATE ACETYLTRANSFERASE 3-RELATED"/>
    <property type="match status" value="1"/>
</dbReference>
<feature type="domain" description="Glycine radical" evidence="4">
    <location>
        <begin position="703"/>
        <end position="823"/>
    </location>
</feature>
<dbReference type="AlphaFoldDB" id="A0A124FFF1"/>
<evidence type="ECO:0000313" key="6">
    <source>
        <dbReference type="EMBL" id="KUK17901.1"/>
    </source>
</evidence>
<dbReference type="InterPro" id="IPR004184">
    <property type="entry name" value="PFL_dom"/>
</dbReference>
<feature type="modified residue" description="Glycine radical" evidence="3">
    <location>
        <position position="798"/>
    </location>
</feature>
<accession>A0A124FFF1</accession>
<proteinExistence type="predicted"/>
<evidence type="ECO:0000256" key="2">
    <source>
        <dbReference type="ARBA" id="ARBA00023239"/>
    </source>
</evidence>
<sequence length="823" mass="94090">MVTIMSEAISQSCPEVKKKIEKELERRKSSIKPINERVANLRKESVETEVKVSSERARLITEFYKSEIPKGKSIPVQRALAFKYLLEHCSLPIEEGQLIVGLRGTGVKEVPTYPEICVHSMEDLEILNSRQNMPYKVDEETRELYKNEIIPFWKGRAMRDMIFETLPQEWIDAYEAGIWTEFMEQRSPGHTAGGGRIFRMGVLDIKEEIKKKMGELDPSNPEYYEKMEELKAMDIVAEAILIYAKRYAEKLEKMAEEEKDPKRKKELKQMAEICKRVPAHAPRTFWEALQHYWFVHVGVTYETNPWDSFNPGRIDQHLYPFYKRDLEEGRLTREKAKELLQCFWLKFNNQPAVPKVGVTAEESFTYNDFSKLNLGGLKKDGSDGVNELSYLILEVLSEMRTLQPNTAVLISNKNPDRFLIEALKVVGPGFGEPPFFNFDGVIVKMLRQGKTLEDARTSGVSGCVETGAFGKEAYILTGYFNLPKILGITLNNGIDPRTGKKIGIETGDPRNFKSFEELWNAFVKQVNHFLDIKMKGNDIIETLYAKYLPVPFMSLWIEDCVKNAKDYNGGGTRYNTQYIQVVGLGTIADSLAAIKYHVFDKKTFVMEELLNALKNNWKGYEMMREILRNPEKTPKFGNDDEYVDEIAKKVVDTVVDLIEAYPPSPVRKASKRAYFLPTTVHVYFGKVTGATPDGRDAGFPVSEGISPVQGMDRKGIAAVFRSVAKCDWDKTGGALLNQKLTPDLFDNEENIKKLAQLIRTFFRLGGHHVQFNVISAELLREAQKRPQEFQDLMVRVAGYSDYFVNLPKGLQDEIIARTEHKKV</sequence>
<evidence type="ECO:0000256" key="1">
    <source>
        <dbReference type="ARBA" id="ARBA00022818"/>
    </source>
</evidence>
<dbReference type="NCBIfam" id="NF043068">
    <property type="entry name" value="glycl_HYPD"/>
    <property type="match status" value="1"/>
</dbReference>
<gene>
    <name evidence="6" type="ORF">XD54_0832</name>
</gene>
<dbReference type="PANTHER" id="PTHR43641:SF2">
    <property type="entry name" value="DEHYDRATASE YBIW-RELATED"/>
    <property type="match status" value="1"/>
</dbReference>
<keyword evidence="6" id="KW-0670">Pyruvate</keyword>
<dbReference type="Proteomes" id="UP000053911">
    <property type="component" value="Unassembled WGS sequence"/>
</dbReference>
<dbReference type="PATRIC" id="fig|172049.5.peg.1651"/>
<dbReference type="InterPro" id="IPR051215">
    <property type="entry name" value="GRE"/>
</dbReference>
<dbReference type="Pfam" id="PF01228">
    <property type="entry name" value="Gly_radical"/>
    <property type="match status" value="1"/>
</dbReference>
<dbReference type="PROSITE" id="PS51554">
    <property type="entry name" value="PFL"/>
    <property type="match status" value="1"/>
</dbReference>
<dbReference type="InterPro" id="IPR050012">
    <property type="entry name" value="Glycl_HYPD"/>
</dbReference>